<evidence type="ECO:0000259" key="3">
    <source>
        <dbReference type="Pfam" id="PF20434"/>
    </source>
</evidence>
<dbReference type="InterPro" id="IPR029058">
    <property type="entry name" value="AB_hydrolase_fold"/>
</dbReference>
<sequence length="279" mass="31064">MLFVVLLLPGFLPHAFRYFFTSPHVWASSYGDSVRHRLDVYVPLGPNGEPLATKEGAAVPIVVFVTGGAWIIGYRMWGFLLGFALQKHGVICICVDYRNFPQARIPQMIDDVSDALDWVYEHASTLGGSPDDITLVGQSAGAHLSAMVLLRIMRQRKDATSRPPLRRFVGISGPYDMPKIKPSLSKPDQTVPWEQSHDFAMRLRACGAYSVTERYYENKSHTDPIVEDPLCGGDVLLADLLDMVLGPADRTAELKAGLWPSMLPAPRWLFPLAKRINPF</sequence>
<keyword evidence="5" id="KW-1185">Reference proteome</keyword>
<evidence type="ECO:0000256" key="2">
    <source>
        <dbReference type="SAM" id="SignalP"/>
    </source>
</evidence>
<dbReference type="EMBL" id="JWZX01000656">
    <property type="protein sequence ID" value="KOO36040.1"/>
    <property type="molecule type" value="Genomic_DNA"/>
</dbReference>
<evidence type="ECO:0000313" key="5">
    <source>
        <dbReference type="Proteomes" id="UP000037460"/>
    </source>
</evidence>
<dbReference type="InterPro" id="IPR049492">
    <property type="entry name" value="BD-FAE-like_dom"/>
</dbReference>
<dbReference type="Gene3D" id="3.40.50.1820">
    <property type="entry name" value="alpha/beta hydrolase"/>
    <property type="match status" value="1"/>
</dbReference>
<organism evidence="4 5">
    <name type="scientific">Chrysochromulina tobinii</name>
    <dbReference type="NCBI Taxonomy" id="1460289"/>
    <lineage>
        <taxon>Eukaryota</taxon>
        <taxon>Haptista</taxon>
        <taxon>Haptophyta</taxon>
        <taxon>Prymnesiophyceae</taxon>
        <taxon>Prymnesiales</taxon>
        <taxon>Chrysochromulinaceae</taxon>
        <taxon>Chrysochromulina</taxon>
    </lineage>
</organism>
<dbReference type="Proteomes" id="UP000037460">
    <property type="component" value="Unassembled WGS sequence"/>
</dbReference>
<dbReference type="AlphaFoldDB" id="A0A0M0KB32"/>
<comment type="caution">
    <text evidence="4">The sequence shown here is derived from an EMBL/GenBank/DDBJ whole genome shotgun (WGS) entry which is preliminary data.</text>
</comment>
<proteinExistence type="predicted"/>
<dbReference type="Pfam" id="PF20434">
    <property type="entry name" value="BD-FAE"/>
    <property type="match status" value="1"/>
</dbReference>
<evidence type="ECO:0000313" key="4">
    <source>
        <dbReference type="EMBL" id="KOO36040.1"/>
    </source>
</evidence>
<evidence type="ECO:0000256" key="1">
    <source>
        <dbReference type="ARBA" id="ARBA00022801"/>
    </source>
</evidence>
<dbReference type="PANTHER" id="PTHR48081">
    <property type="entry name" value="AB HYDROLASE SUPERFAMILY PROTEIN C4A8.06C"/>
    <property type="match status" value="1"/>
</dbReference>
<keyword evidence="2" id="KW-0732">Signal</keyword>
<feature type="domain" description="BD-FAE-like" evidence="3">
    <location>
        <begin position="53"/>
        <end position="153"/>
    </location>
</feature>
<dbReference type="PANTHER" id="PTHR48081:SF33">
    <property type="entry name" value="KYNURENINE FORMAMIDASE"/>
    <property type="match status" value="1"/>
</dbReference>
<keyword evidence="1" id="KW-0378">Hydrolase</keyword>
<feature type="signal peptide" evidence="2">
    <location>
        <begin position="1"/>
        <end position="17"/>
    </location>
</feature>
<accession>A0A0M0KB32</accession>
<name>A0A0M0KB32_9EUKA</name>
<feature type="chain" id="PRO_5005602579" evidence="2">
    <location>
        <begin position="18"/>
        <end position="279"/>
    </location>
</feature>
<gene>
    <name evidence="4" type="ORF">Ctob_014389</name>
</gene>
<protein>
    <submittedName>
        <fullName evidence="4">Carboxyesterase-related protein</fullName>
    </submittedName>
</protein>
<dbReference type="SUPFAM" id="SSF53474">
    <property type="entry name" value="alpha/beta-Hydrolases"/>
    <property type="match status" value="1"/>
</dbReference>
<dbReference type="GO" id="GO:0016787">
    <property type="term" value="F:hydrolase activity"/>
    <property type="evidence" value="ECO:0007669"/>
    <property type="project" value="UniProtKB-KW"/>
</dbReference>
<dbReference type="InterPro" id="IPR050300">
    <property type="entry name" value="GDXG_lipolytic_enzyme"/>
</dbReference>
<dbReference type="OrthoDB" id="6495301at2759"/>
<reference evidence="5" key="1">
    <citation type="journal article" date="2015" name="PLoS Genet.">
        <title>Genome Sequence and Transcriptome Analyses of Chrysochromulina tobin: Metabolic Tools for Enhanced Algal Fitness in the Prominent Order Prymnesiales (Haptophyceae).</title>
        <authorList>
            <person name="Hovde B.T."/>
            <person name="Deodato C.R."/>
            <person name="Hunsperger H.M."/>
            <person name="Ryken S.A."/>
            <person name="Yost W."/>
            <person name="Jha R.K."/>
            <person name="Patterson J."/>
            <person name="Monnat R.J. Jr."/>
            <person name="Barlow S.B."/>
            <person name="Starkenburg S.R."/>
            <person name="Cattolico R.A."/>
        </authorList>
    </citation>
    <scope>NUCLEOTIDE SEQUENCE</scope>
    <source>
        <strain evidence="5">CCMP291</strain>
    </source>
</reference>